<evidence type="ECO:0000313" key="3">
    <source>
        <dbReference type="Proteomes" id="UP001172738"/>
    </source>
</evidence>
<name>A0ABT8G3R2_9MICO</name>
<comment type="caution">
    <text evidence="2">The sequence shown here is derived from an EMBL/GenBank/DDBJ whole genome shotgun (WGS) entry which is preliminary data.</text>
</comment>
<evidence type="ECO:0000313" key="2">
    <source>
        <dbReference type="EMBL" id="MDN4473792.1"/>
    </source>
</evidence>
<gene>
    <name evidence="2" type="ORF">QQX04_12375</name>
</gene>
<keyword evidence="3" id="KW-1185">Reference proteome</keyword>
<keyword evidence="2" id="KW-0808">Transferase</keyword>
<keyword evidence="2" id="KW-0328">Glycosyltransferase</keyword>
<evidence type="ECO:0000259" key="1">
    <source>
        <dbReference type="Pfam" id="PF04230"/>
    </source>
</evidence>
<dbReference type="EC" id="2.4.-.-" evidence="2"/>
<dbReference type="Proteomes" id="UP001172738">
    <property type="component" value="Unassembled WGS sequence"/>
</dbReference>
<accession>A0ABT8G3R2</accession>
<dbReference type="Pfam" id="PF04230">
    <property type="entry name" value="PS_pyruv_trans"/>
    <property type="match status" value="1"/>
</dbReference>
<feature type="domain" description="Polysaccharide pyruvyl transferase" evidence="1">
    <location>
        <begin position="411"/>
        <end position="529"/>
    </location>
</feature>
<dbReference type="InterPro" id="IPR007345">
    <property type="entry name" value="Polysacch_pyruvyl_Trfase"/>
</dbReference>
<dbReference type="GO" id="GO:0016757">
    <property type="term" value="F:glycosyltransferase activity"/>
    <property type="evidence" value="ECO:0007669"/>
    <property type="project" value="UniProtKB-KW"/>
</dbReference>
<sequence length="607" mass="66277">MTADTLDGSTMSGPALVVCSFYSDDEYYINHARQLESTLDVLGVAHELLAITKNPGEDWADICRRKVPFLADVCRKYPDSLVVWMDVDCRLLYIPELLERTTADLIGFQRGFSSPLRIGYAHRTRFWEPALLGIGATAVGREFIFLAEKLEKTSGVKATDDYFFEEAWRAVAAKMSFQVLPSRLMQRSNGKPAAGASPFFLFGSSGSVGEFKEKVVQHDPPKVAKPRRRSRYAKAIEKRLPRALARRLRAVSDRSGLTGQLLGSADSEKVAATSIEGQGAARVATTAVMKAQRGERQDYDAAIARLDELGEVEPAVSAARTSAEAFAHYSLRDSDKQPLLLSWWAKPFPGNYGDWLSPLVVGNFTDRPVLYRRPQQPTAAPHLFSVGSIGRFITASSIVVGTGMSTEGTLLAPGADYVSVRGPLTAAAVKEAGGPSVESFGDPALALPLIFPKADRTTTNGRTAFIRHFTHRALPVALTEDMDELSVLLSRREDIEQFIATLQQYDRVVTTAMHIFITCNAYGIPCALVDFAEFSQMVHGDGMKYRDYSLGAGLDTAVVPAHVSIDLRKVDLDSVTHDFTVSDAKVNEVADALREAVARFDKAVGGA</sequence>
<dbReference type="EMBL" id="JAUHPV010000008">
    <property type="protein sequence ID" value="MDN4473792.1"/>
    <property type="molecule type" value="Genomic_DNA"/>
</dbReference>
<proteinExistence type="predicted"/>
<dbReference type="RefSeq" id="WP_301129663.1">
    <property type="nucleotide sequence ID" value="NZ_JAUHPV010000008.1"/>
</dbReference>
<reference evidence="2" key="1">
    <citation type="submission" date="2023-06" db="EMBL/GenBank/DDBJ databases">
        <title>SYSU T00b26.</title>
        <authorList>
            <person name="Gao L."/>
            <person name="Fang B.-Z."/>
            <person name="Li W.-J."/>
        </authorList>
    </citation>
    <scope>NUCLEOTIDE SEQUENCE</scope>
    <source>
        <strain evidence="2">SYSU T00b26</strain>
    </source>
</reference>
<protein>
    <submittedName>
        <fullName evidence="2">Polysaccharide pyruvyl transferase family protein</fullName>
        <ecNumber evidence="2">2.4.-.-</ecNumber>
    </submittedName>
</protein>
<organism evidence="2 3">
    <name type="scientific">Demequina zhanjiangensis</name>
    <dbReference type="NCBI Taxonomy" id="3051659"/>
    <lineage>
        <taxon>Bacteria</taxon>
        <taxon>Bacillati</taxon>
        <taxon>Actinomycetota</taxon>
        <taxon>Actinomycetes</taxon>
        <taxon>Micrococcales</taxon>
        <taxon>Demequinaceae</taxon>
        <taxon>Demequina</taxon>
    </lineage>
</organism>